<keyword evidence="2" id="KW-1133">Transmembrane helix</keyword>
<feature type="transmembrane region" description="Helical" evidence="2">
    <location>
        <begin position="493"/>
        <end position="510"/>
    </location>
</feature>
<dbReference type="AlphaFoldDB" id="A0A3S9PBW3"/>
<keyword evidence="2" id="KW-0812">Transmembrane</keyword>
<keyword evidence="2" id="KW-0472">Membrane</keyword>
<reference evidence="3 4" key="1">
    <citation type="submission" date="2018-12" db="EMBL/GenBank/DDBJ databases">
        <title>The whole draft genome of Streptomyce luteoverticillatus CGMCC 15060.</title>
        <authorList>
            <person name="Feng Z."/>
            <person name="Chen G."/>
            <person name="Zhang J."/>
            <person name="Zhu H."/>
            <person name="Yu X."/>
            <person name="Zhang W."/>
            <person name="Zhang X."/>
        </authorList>
    </citation>
    <scope>NUCLEOTIDE SEQUENCE [LARGE SCALE GENOMIC DNA]</scope>
    <source>
        <strain evidence="3 4">CGMCC 15060</strain>
    </source>
</reference>
<feature type="region of interest" description="Disordered" evidence="1">
    <location>
        <begin position="93"/>
        <end position="115"/>
    </location>
</feature>
<evidence type="ECO:0000256" key="1">
    <source>
        <dbReference type="SAM" id="MobiDB-lite"/>
    </source>
</evidence>
<evidence type="ECO:0000256" key="2">
    <source>
        <dbReference type="SAM" id="Phobius"/>
    </source>
</evidence>
<feature type="transmembrane region" description="Helical" evidence="2">
    <location>
        <begin position="516"/>
        <end position="535"/>
    </location>
</feature>
<feature type="transmembrane region" description="Helical" evidence="2">
    <location>
        <begin position="647"/>
        <end position="680"/>
    </location>
</feature>
<feature type="compositionally biased region" description="Low complexity" evidence="1">
    <location>
        <begin position="93"/>
        <end position="110"/>
    </location>
</feature>
<protein>
    <submittedName>
        <fullName evidence="3">AfsR family transcriptional regulator</fullName>
    </submittedName>
</protein>
<feature type="transmembrane region" description="Helical" evidence="2">
    <location>
        <begin position="453"/>
        <end position="472"/>
    </location>
</feature>
<feature type="transmembrane region" description="Helical" evidence="2">
    <location>
        <begin position="624"/>
        <end position="641"/>
    </location>
</feature>
<keyword evidence="4" id="KW-1185">Reference proteome</keyword>
<feature type="transmembrane region" description="Helical" evidence="2">
    <location>
        <begin position="598"/>
        <end position="617"/>
    </location>
</feature>
<evidence type="ECO:0000313" key="4">
    <source>
        <dbReference type="Proteomes" id="UP000267900"/>
    </source>
</evidence>
<feature type="transmembrane region" description="Helical" evidence="2">
    <location>
        <begin position="418"/>
        <end position="447"/>
    </location>
</feature>
<accession>A0A3S9PBW3</accession>
<feature type="region of interest" description="Disordered" evidence="1">
    <location>
        <begin position="1"/>
        <end position="20"/>
    </location>
</feature>
<dbReference type="OrthoDB" id="419058at2"/>
<name>A0A3S9PBW3_STRLT</name>
<dbReference type="RefSeq" id="WP_126912442.1">
    <property type="nucleotide sequence ID" value="NZ_CP034587.1"/>
</dbReference>
<dbReference type="Gene3D" id="3.40.50.300">
    <property type="entry name" value="P-loop containing nucleotide triphosphate hydrolases"/>
    <property type="match status" value="1"/>
</dbReference>
<evidence type="ECO:0000313" key="3">
    <source>
        <dbReference type="EMBL" id="AZQ69877.1"/>
    </source>
</evidence>
<dbReference type="Proteomes" id="UP000267900">
    <property type="component" value="Chromosome"/>
</dbReference>
<proteinExistence type="predicted"/>
<gene>
    <name evidence="3" type="ORF">EKH77_00370</name>
</gene>
<dbReference type="EMBL" id="CP034587">
    <property type="protein sequence ID" value="AZQ69877.1"/>
    <property type="molecule type" value="Genomic_DNA"/>
</dbReference>
<organism evidence="3 4">
    <name type="scientific">Streptomyces luteoverticillatus</name>
    <name type="common">Streptoverticillium luteoverticillatus</name>
    <dbReference type="NCBI Taxonomy" id="66425"/>
    <lineage>
        <taxon>Bacteria</taxon>
        <taxon>Bacillati</taxon>
        <taxon>Actinomycetota</taxon>
        <taxon>Actinomycetes</taxon>
        <taxon>Kitasatosporales</taxon>
        <taxon>Streptomycetaceae</taxon>
        <taxon>Streptomyces</taxon>
    </lineage>
</organism>
<dbReference type="SUPFAM" id="SSF52540">
    <property type="entry name" value="P-loop containing nucleoside triphosphate hydrolases"/>
    <property type="match status" value="1"/>
</dbReference>
<sequence>MTAETGDAGRTENAMSGGRVRGSVIQARNIGRISFAGQPKDDSRERLEAAKARLAEEVRRQWEGEVAAQGLRRPEPIRLQWANTRRAVAVRTATAPPTPAGQAGPTRATTSSVPSDALGRCGDLDGLVQAFRTLPQGHLVMLGERGSGKTVWVMLLTLGLLGSYEPGDPVPVLLTASSWESGNTWVPGVEHLRTWLARRLVEEYPFLADKEAYGAGVAQRLVTGGHVFLLLDGLDEMSEALHAPALGELDDSGQELLVVTCRVAEYERAVERSGRVLSRAVVKEMLPIGVRQAEGFLIADRPWEDTRWQSLLAELRDRPDFPDLPLSRALTSPLMVALARVIYAPPAKDPRELLSLPDLASVERHLLTAFLPAVYRPRPAPPGGSGRVPASYGLPEARGWLGFIARHMARNGTHDLEWWQVAGAVPGWVAGLVFGVVSGLMFGFIGAAAGGPVIGLVFGVSFGSAGFVVQAVPSRRPAPARVEIRLRGTVRVFALRFTFGCVTGMALGFGFELPSWAQLVLGAPFGLAVALHAWLRAPSDATKVASPGLALEQDRVSTLVLGVSFALPFGLTFGTVFAFTDPRVSAWPTLGPVGELTFNTVFGLAGALAGWTVGHLSYGRVGRFAYSAVGAVVSGVVFPPADDPGFAFGTGIAFGVACGLVVMLGRPWGAFVFAHALLALTGRLPWRLMRFLQDAHRRGVLRQAGAVFQFRHARVRDRLTSHRDDDL</sequence>
<dbReference type="InterPro" id="IPR027417">
    <property type="entry name" value="P-loop_NTPase"/>
</dbReference>
<feature type="transmembrane region" description="Helical" evidence="2">
    <location>
        <begin position="556"/>
        <end position="578"/>
    </location>
</feature>